<dbReference type="STRING" id="150146.SAMN05443667_108162"/>
<evidence type="ECO:0000313" key="3">
    <source>
        <dbReference type="Proteomes" id="UP000198951"/>
    </source>
</evidence>
<feature type="transmembrane region" description="Helical" evidence="1">
    <location>
        <begin position="12"/>
        <end position="31"/>
    </location>
</feature>
<dbReference type="RefSeq" id="WP_091090510.1">
    <property type="nucleotide sequence ID" value="NZ_FNRD01000008.1"/>
</dbReference>
<keyword evidence="1" id="KW-1133">Transmembrane helix</keyword>
<protein>
    <submittedName>
        <fullName evidence="2">Uncharacterized protein</fullName>
    </submittedName>
</protein>
<reference evidence="3" key="1">
    <citation type="submission" date="2016-10" db="EMBL/GenBank/DDBJ databases">
        <authorList>
            <person name="Varghese N."/>
            <person name="Submissions S."/>
        </authorList>
    </citation>
    <scope>NUCLEOTIDE SEQUENCE [LARGE SCALE GENOMIC DNA]</scope>
    <source>
        <strain evidence="3">DSM 22376</strain>
    </source>
</reference>
<proteinExistence type="predicted"/>
<dbReference type="OrthoDB" id="1349101at2"/>
<name>A0A1H4DWE4_9FLAO</name>
<dbReference type="Proteomes" id="UP000198951">
    <property type="component" value="Unassembled WGS sequence"/>
</dbReference>
<dbReference type="AlphaFoldDB" id="A0A1H4DWE4"/>
<sequence length="244" mass="27804">MKSKLEKRVNFLTIYAIASSLIFSLILLSSFGKEDKKETFDEITTKKINLIGEDGSLRMVLSNETRQHSGRMNGVDFPKRKRPAGMIFFNEEGDECGGLIFAGKTKDNKISSGMSFTMDNYHDDQVIQILNDESYENGKGSIQRGLIINEFPIGSNIVERNNKFNELEKIENQKERDEKMDALWNKEGSKRRLFVGRNKENSSGLFLYDENGKPKLKIYVDKDGIGKIEVIDNDGKIKNIIETN</sequence>
<keyword evidence="1" id="KW-0812">Transmembrane</keyword>
<keyword evidence="3" id="KW-1185">Reference proteome</keyword>
<accession>A0A1H4DWE4</accession>
<evidence type="ECO:0000313" key="2">
    <source>
        <dbReference type="EMBL" id="SEA77093.1"/>
    </source>
</evidence>
<keyword evidence="1" id="KW-0472">Membrane</keyword>
<dbReference type="EMBL" id="FNRD01000008">
    <property type="protein sequence ID" value="SEA77093.1"/>
    <property type="molecule type" value="Genomic_DNA"/>
</dbReference>
<gene>
    <name evidence="2" type="ORF">SAMN05443667_108162</name>
</gene>
<evidence type="ECO:0000256" key="1">
    <source>
        <dbReference type="SAM" id="Phobius"/>
    </source>
</evidence>
<organism evidence="2 3">
    <name type="scientific">Flavobacterium gillisiae</name>
    <dbReference type="NCBI Taxonomy" id="150146"/>
    <lineage>
        <taxon>Bacteria</taxon>
        <taxon>Pseudomonadati</taxon>
        <taxon>Bacteroidota</taxon>
        <taxon>Flavobacteriia</taxon>
        <taxon>Flavobacteriales</taxon>
        <taxon>Flavobacteriaceae</taxon>
        <taxon>Flavobacterium</taxon>
    </lineage>
</organism>